<dbReference type="Proteomes" id="UP000032274">
    <property type="component" value="Unassembled WGS sequence"/>
</dbReference>
<name>A0AA40ML41_STAAU</name>
<sequence length="139" mass="15406">GIVEDRPALLAVRALLRLVGRARRFLCGNQQRDQQHEKLRPIHWGPGGAKHKSLSVGTALSGVLRAAGALALVRIEVALAQADLGRRHLDHLVIVDVRDRLLQRHLLRRGQADGVVLAARSAEVGELLRLHRIDLEVFR</sequence>
<dbReference type="AlphaFoldDB" id="A0AA40ML41"/>
<organism evidence="1 2">
    <name type="scientific">Staphylococcus aureus</name>
    <dbReference type="NCBI Taxonomy" id="1280"/>
    <lineage>
        <taxon>Bacteria</taxon>
        <taxon>Bacillati</taxon>
        <taxon>Bacillota</taxon>
        <taxon>Bacilli</taxon>
        <taxon>Bacillales</taxon>
        <taxon>Staphylococcaceae</taxon>
        <taxon>Staphylococcus</taxon>
    </lineage>
</organism>
<gene>
    <name evidence="1" type="ORF">QU38_01070</name>
</gene>
<reference evidence="1 2" key="1">
    <citation type="submission" date="2015-01" db="EMBL/GenBank/DDBJ databases">
        <title>Characterization of Swiss Staphylococcus aureus strains involved in food poisoning.</title>
        <authorList>
            <person name="Crovadore J."/>
            <person name="Chablais R."/>
            <person name="Tonacini J."/>
            <person name="Schnyder B."/>
            <person name="Lefort F."/>
        </authorList>
    </citation>
    <scope>NUCLEOTIDE SEQUENCE [LARGE SCALE GENOMIC DNA]</scope>
    <source>
        <strain evidence="1 2">SA-120</strain>
    </source>
</reference>
<evidence type="ECO:0000313" key="1">
    <source>
        <dbReference type="EMBL" id="KIU01546.1"/>
    </source>
</evidence>
<protein>
    <submittedName>
        <fullName evidence="1">Uncharacterized protein</fullName>
    </submittedName>
</protein>
<feature type="non-terminal residue" evidence="1">
    <location>
        <position position="1"/>
    </location>
</feature>
<feature type="non-terminal residue" evidence="1">
    <location>
        <position position="139"/>
    </location>
</feature>
<comment type="caution">
    <text evidence="1">The sequence shown here is derived from an EMBL/GenBank/DDBJ whole genome shotgun (WGS) entry which is preliminary data.</text>
</comment>
<proteinExistence type="predicted"/>
<dbReference type="EMBL" id="JXIG01000236">
    <property type="protein sequence ID" value="KIU01546.1"/>
    <property type="molecule type" value="Genomic_DNA"/>
</dbReference>
<accession>A0AA40ML41</accession>
<evidence type="ECO:0000313" key="2">
    <source>
        <dbReference type="Proteomes" id="UP000032274"/>
    </source>
</evidence>